<evidence type="ECO:0000313" key="19">
    <source>
        <dbReference type="Proteomes" id="UP001623591"/>
    </source>
</evidence>
<feature type="domain" description="HAMP" evidence="17">
    <location>
        <begin position="139"/>
        <end position="185"/>
    </location>
</feature>
<dbReference type="PANTHER" id="PTHR45528:SF1">
    <property type="entry name" value="SENSOR HISTIDINE KINASE CPXA"/>
    <property type="match status" value="1"/>
</dbReference>
<proteinExistence type="predicted"/>
<evidence type="ECO:0000256" key="8">
    <source>
        <dbReference type="ARBA" id="ARBA00022741"/>
    </source>
</evidence>
<dbReference type="EMBL" id="JBJHZZ010000008">
    <property type="protein sequence ID" value="MFL0247670.1"/>
    <property type="molecule type" value="Genomic_DNA"/>
</dbReference>
<feature type="coiled-coil region" evidence="14">
    <location>
        <begin position="271"/>
        <end position="298"/>
    </location>
</feature>
<keyword evidence="14" id="KW-0175">Coiled coil</keyword>
<dbReference type="Gene3D" id="1.10.287.130">
    <property type="match status" value="1"/>
</dbReference>
<keyword evidence="11 15" id="KW-1133">Transmembrane helix</keyword>
<feature type="domain" description="Histidine kinase" evidence="16">
    <location>
        <begin position="200"/>
        <end position="413"/>
    </location>
</feature>
<comment type="catalytic activity">
    <reaction evidence="1">
        <text>ATP + protein L-histidine = ADP + protein N-phospho-L-histidine.</text>
        <dbReference type="EC" id="2.7.13.3"/>
    </reaction>
</comment>
<dbReference type="Pfam" id="PF00512">
    <property type="entry name" value="HisKA"/>
    <property type="match status" value="1"/>
</dbReference>
<dbReference type="PROSITE" id="PS50109">
    <property type="entry name" value="HIS_KIN"/>
    <property type="match status" value="1"/>
</dbReference>
<keyword evidence="10 18" id="KW-0067">ATP-binding</keyword>
<evidence type="ECO:0000256" key="3">
    <source>
        <dbReference type="ARBA" id="ARBA00012438"/>
    </source>
</evidence>
<dbReference type="SMART" id="SM00388">
    <property type="entry name" value="HisKA"/>
    <property type="match status" value="1"/>
</dbReference>
<dbReference type="GO" id="GO:0005524">
    <property type="term" value="F:ATP binding"/>
    <property type="evidence" value="ECO:0007669"/>
    <property type="project" value="UniProtKB-KW"/>
</dbReference>
<dbReference type="InterPro" id="IPR003594">
    <property type="entry name" value="HATPase_dom"/>
</dbReference>
<dbReference type="PROSITE" id="PS50885">
    <property type="entry name" value="HAMP"/>
    <property type="match status" value="1"/>
</dbReference>
<keyword evidence="9" id="KW-0418">Kinase</keyword>
<dbReference type="InterPro" id="IPR036097">
    <property type="entry name" value="HisK_dim/P_sf"/>
</dbReference>
<dbReference type="InterPro" id="IPR003661">
    <property type="entry name" value="HisK_dim/P_dom"/>
</dbReference>
<dbReference type="Proteomes" id="UP001623591">
    <property type="component" value="Unassembled WGS sequence"/>
</dbReference>
<evidence type="ECO:0000256" key="15">
    <source>
        <dbReference type="SAM" id="Phobius"/>
    </source>
</evidence>
<keyword evidence="7 15" id="KW-0812">Transmembrane</keyword>
<evidence type="ECO:0000259" key="17">
    <source>
        <dbReference type="PROSITE" id="PS50885"/>
    </source>
</evidence>
<protein>
    <recommendedName>
        <fullName evidence="3">histidine kinase</fullName>
        <ecNumber evidence="3">2.7.13.3</ecNumber>
    </recommendedName>
</protein>
<evidence type="ECO:0000256" key="4">
    <source>
        <dbReference type="ARBA" id="ARBA00022475"/>
    </source>
</evidence>
<evidence type="ECO:0000256" key="5">
    <source>
        <dbReference type="ARBA" id="ARBA00022553"/>
    </source>
</evidence>
<evidence type="ECO:0000256" key="2">
    <source>
        <dbReference type="ARBA" id="ARBA00004651"/>
    </source>
</evidence>
<comment type="subcellular location">
    <subcellularLocation>
        <location evidence="2">Cell membrane</location>
        <topology evidence="2">Multi-pass membrane protein</topology>
    </subcellularLocation>
</comment>
<evidence type="ECO:0000259" key="16">
    <source>
        <dbReference type="PROSITE" id="PS50109"/>
    </source>
</evidence>
<dbReference type="SMART" id="SM00387">
    <property type="entry name" value="HATPase_c"/>
    <property type="match status" value="1"/>
</dbReference>
<evidence type="ECO:0000256" key="14">
    <source>
        <dbReference type="SAM" id="Coils"/>
    </source>
</evidence>
<feature type="transmembrane region" description="Helical" evidence="15">
    <location>
        <begin position="12"/>
        <end position="31"/>
    </location>
</feature>
<reference evidence="18 19" key="1">
    <citation type="submission" date="2024-11" db="EMBL/GenBank/DDBJ databases">
        <authorList>
            <person name="Heng Y.C."/>
            <person name="Lim A.C.H."/>
            <person name="Lee J.K.Y."/>
            <person name="Kittelmann S."/>
        </authorList>
    </citation>
    <scope>NUCLEOTIDE SEQUENCE [LARGE SCALE GENOMIC DNA]</scope>
    <source>
        <strain evidence="18 19">WILCCON 0185</strain>
    </source>
</reference>
<dbReference type="Pfam" id="PF02518">
    <property type="entry name" value="HATPase_c"/>
    <property type="match status" value="1"/>
</dbReference>
<dbReference type="InterPro" id="IPR003660">
    <property type="entry name" value="HAMP_dom"/>
</dbReference>
<evidence type="ECO:0000256" key="1">
    <source>
        <dbReference type="ARBA" id="ARBA00000085"/>
    </source>
</evidence>
<dbReference type="SUPFAM" id="SSF55874">
    <property type="entry name" value="ATPase domain of HSP90 chaperone/DNA topoisomerase II/histidine kinase"/>
    <property type="match status" value="1"/>
</dbReference>
<accession>A0ABW8T7Q8</accession>
<evidence type="ECO:0000256" key="6">
    <source>
        <dbReference type="ARBA" id="ARBA00022679"/>
    </source>
</evidence>
<dbReference type="CDD" id="cd06225">
    <property type="entry name" value="HAMP"/>
    <property type="match status" value="1"/>
</dbReference>
<dbReference type="InterPro" id="IPR050398">
    <property type="entry name" value="HssS/ArlS-like"/>
</dbReference>
<evidence type="ECO:0000313" key="18">
    <source>
        <dbReference type="EMBL" id="MFL0247670.1"/>
    </source>
</evidence>
<name>A0ABW8T7Q8_9CLOT</name>
<keyword evidence="19" id="KW-1185">Reference proteome</keyword>
<evidence type="ECO:0000256" key="9">
    <source>
        <dbReference type="ARBA" id="ARBA00022777"/>
    </source>
</evidence>
<dbReference type="InterPro" id="IPR005467">
    <property type="entry name" value="His_kinase_dom"/>
</dbReference>
<evidence type="ECO:0000256" key="10">
    <source>
        <dbReference type="ARBA" id="ARBA00022840"/>
    </source>
</evidence>
<dbReference type="Gene3D" id="3.30.565.10">
    <property type="entry name" value="Histidine kinase-like ATPase, C-terminal domain"/>
    <property type="match status" value="1"/>
</dbReference>
<organism evidence="18 19">
    <name type="scientific">Candidatus Clostridium stratigraminis</name>
    <dbReference type="NCBI Taxonomy" id="3381661"/>
    <lineage>
        <taxon>Bacteria</taxon>
        <taxon>Bacillati</taxon>
        <taxon>Bacillota</taxon>
        <taxon>Clostridia</taxon>
        <taxon>Eubacteriales</taxon>
        <taxon>Clostridiaceae</taxon>
        <taxon>Clostridium</taxon>
    </lineage>
</organism>
<keyword evidence="12" id="KW-0902">Two-component regulatory system</keyword>
<keyword evidence="5" id="KW-0597">Phosphoprotein</keyword>
<sequence length="413" mass="47644">MKTYFGNPELRISNALLIVIISLFLFALLLIQKLNYDNLKDSYINSIGAIAAKVIDKEPRLENEVMPIITKEISKEEALSGKKLLEQYGLDTETSYSYFPYMKETLARNNYYLLVIFVCLLITLLTFNYLQYGFFYDKIRRLTSAAEKVVEGEYDTSIREDKEGDLSKLSIAFNSMRQVIRNNINELKNEKHFLVDLLSDISHQLKTPLASMILYNDIMLTKELTVEQRRTFLLNNKNELNKMNWLIKQLLKLARLDANAIELSKEDISLNESLMESIETLEDRAKKENISINFKEAQEVMFLHDRLWLEEAFNNIIKNALEHTPSGGEIGIEISENPLYRRIIIRDNGEGIKEKDLPNIFKRFYKVKGSKKNDSVGIGLALAKSIIEAHNGLIEVRSEIGKGAKFIITFLKY</sequence>
<feature type="transmembrane region" description="Helical" evidence="15">
    <location>
        <begin position="111"/>
        <end position="130"/>
    </location>
</feature>
<gene>
    <name evidence="18" type="ORF">ACJDUG_11885</name>
</gene>
<dbReference type="CDD" id="cd00082">
    <property type="entry name" value="HisKA"/>
    <property type="match status" value="1"/>
</dbReference>
<dbReference type="RefSeq" id="WP_406770099.1">
    <property type="nucleotide sequence ID" value="NZ_JBJHZZ010000008.1"/>
</dbReference>
<evidence type="ECO:0000256" key="7">
    <source>
        <dbReference type="ARBA" id="ARBA00022692"/>
    </source>
</evidence>
<dbReference type="InterPro" id="IPR036890">
    <property type="entry name" value="HATPase_C_sf"/>
</dbReference>
<dbReference type="SUPFAM" id="SSF47384">
    <property type="entry name" value="Homodimeric domain of signal transducing histidine kinase"/>
    <property type="match status" value="1"/>
</dbReference>
<dbReference type="InterPro" id="IPR004358">
    <property type="entry name" value="Sig_transdc_His_kin-like_C"/>
</dbReference>
<evidence type="ECO:0000256" key="13">
    <source>
        <dbReference type="ARBA" id="ARBA00023136"/>
    </source>
</evidence>
<dbReference type="EC" id="2.7.13.3" evidence="3"/>
<keyword evidence="13 15" id="KW-0472">Membrane</keyword>
<evidence type="ECO:0000256" key="12">
    <source>
        <dbReference type="ARBA" id="ARBA00023012"/>
    </source>
</evidence>
<evidence type="ECO:0000256" key="11">
    <source>
        <dbReference type="ARBA" id="ARBA00022989"/>
    </source>
</evidence>
<dbReference type="PRINTS" id="PR00344">
    <property type="entry name" value="BCTRLSENSOR"/>
</dbReference>
<dbReference type="CDD" id="cd00075">
    <property type="entry name" value="HATPase"/>
    <property type="match status" value="1"/>
</dbReference>
<keyword evidence="4" id="KW-1003">Cell membrane</keyword>
<dbReference type="Gene3D" id="6.10.340.10">
    <property type="match status" value="1"/>
</dbReference>
<keyword evidence="8" id="KW-0547">Nucleotide-binding</keyword>
<keyword evidence="6" id="KW-0808">Transferase</keyword>
<comment type="caution">
    <text evidence="18">The sequence shown here is derived from an EMBL/GenBank/DDBJ whole genome shotgun (WGS) entry which is preliminary data.</text>
</comment>
<dbReference type="SMART" id="SM00304">
    <property type="entry name" value="HAMP"/>
    <property type="match status" value="1"/>
</dbReference>
<dbReference type="Pfam" id="PF00672">
    <property type="entry name" value="HAMP"/>
    <property type="match status" value="1"/>
</dbReference>
<dbReference type="PANTHER" id="PTHR45528">
    <property type="entry name" value="SENSOR HISTIDINE KINASE CPXA"/>
    <property type="match status" value="1"/>
</dbReference>